<organism evidence="1 2">
    <name type="scientific">Fusarium oxysporum</name>
    <name type="common">Fusarium vascular wilt</name>
    <dbReference type="NCBI Taxonomy" id="5507"/>
    <lineage>
        <taxon>Eukaryota</taxon>
        <taxon>Fungi</taxon>
        <taxon>Dikarya</taxon>
        <taxon>Ascomycota</taxon>
        <taxon>Pezizomycotina</taxon>
        <taxon>Sordariomycetes</taxon>
        <taxon>Hypocreomycetidae</taxon>
        <taxon>Hypocreales</taxon>
        <taxon>Nectriaceae</taxon>
        <taxon>Fusarium</taxon>
        <taxon>Fusarium oxysporum species complex</taxon>
    </lineage>
</organism>
<name>A0A2H3TXC9_FUSOX</name>
<protein>
    <submittedName>
        <fullName evidence="1">Uncharacterized protein</fullName>
    </submittedName>
</protein>
<accession>A0A2H3TXC9</accession>
<evidence type="ECO:0000313" key="1">
    <source>
        <dbReference type="EMBL" id="SCO89440.1"/>
    </source>
</evidence>
<sequence length="17" mass="1853">MAVLESIVGNNKESFKS</sequence>
<proteinExistence type="predicted"/>
<gene>
    <name evidence="1" type="ORF">FRV6_13568</name>
</gene>
<dbReference type="Proteomes" id="UP000219369">
    <property type="component" value="Unassembled WGS sequence"/>
</dbReference>
<dbReference type="EMBL" id="FMJY01000008">
    <property type="protein sequence ID" value="SCO89440.1"/>
    <property type="molecule type" value="Genomic_DNA"/>
</dbReference>
<evidence type="ECO:0000313" key="2">
    <source>
        <dbReference type="Proteomes" id="UP000219369"/>
    </source>
</evidence>
<dbReference type="AlphaFoldDB" id="A0A2H3TXC9"/>
<reference evidence="2" key="1">
    <citation type="submission" date="2016-09" db="EMBL/GenBank/DDBJ databases">
        <authorList>
            <person name="Guldener U."/>
        </authorList>
    </citation>
    <scope>NUCLEOTIDE SEQUENCE [LARGE SCALE GENOMIC DNA]</scope>
    <source>
        <strain evidence="2">V64-1</strain>
    </source>
</reference>